<evidence type="ECO:0000313" key="1">
    <source>
        <dbReference type="EMBL" id="MEO3690023.1"/>
    </source>
</evidence>
<dbReference type="Proteomes" id="UP001495147">
    <property type="component" value="Unassembled WGS sequence"/>
</dbReference>
<dbReference type="EMBL" id="JBDPZD010000001">
    <property type="protein sequence ID" value="MEO3690023.1"/>
    <property type="molecule type" value="Genomic_DNA"/>
</dbReference>
<protein>
    <submittedName>
        <fullName evidence="1">Uncharacterized protein</fullName>
    </submittedName>
</protein>
<reference evidence="1 2" key="1">
    <citation type="submission" date="2024-05" db="EMBL/GenBank/DDBJ databases">
        <title>Roseateles sp. DJS-2-20 16S ribosomal RNA gene Genome sequencing and assembly.</title>
        <authorList>
            <person name="Woo H."/>
        </authorList>
    </citation>
    <scope>NUCLEOTIDE SEQUENCE [LARGE SCALE GENOMIC DNA]</scope>
    <source>
        <strain evidence="1 2">DJS-2-20</strain>
    </source>
</reference>
<gene>
    <name evidence="1" type="ORF">ABDJ85_00990</name>
</gene>
<organism evidence="1 2">
    <name type="scientific">Roseateles paludis</name>
    <dbReference type="NCBI Taxonomy" id="3145238"/>
    <lineage>
        <taxon>Bacteria</taxon>
        <taxon>Pseudomonadati</taxon>
        <taxon>Pseudomonadota</taxon>
        <taxon>Betaproteobacteria</taxon>
        <taxon>Burkholderiales</taxon>
        <taxon>Sphaerotilaceae</taxon>
        <taxon>Roseateles</taxon>
    </lineage>
</organism>
<keyword evidence="2" id="KW-1185">Reference proteome</keyword>
<comment type="caution">
    <text evidence="1">The sequence shown here is derived from an EMBL/GenBank/DDBJ whole genome shotgun (WGS) entry which is preliminary data.</text>
</comment>
<accession>A0ABV0FVT2</accession>
<proteinExistence type="predicted"/>
<name>A0ABV0FVT2_9BURK</name>
<sequence>MNNDENRDSGRIRRRSIVLSPIIFLAGGGVAAAPGAVGKDPAWKQYNYRFRFARRGHFVSFWFRAAERERRGVKLPVQIIISAANPKLVKPGEANNNLVATVVRNLEVTPRGDYSKRGRLRLDESVLAGPTKLQFTLLIGLNKLATQTWESKTFDLQKIRSRNLKRNKKSRAVAMKDAETMGA</sequence>
<evidence type="ECO:0000313" key="2">
    <source>
        <dbReference type="Proteomes" id="UP001495147"/>
    </source>
</evidence>
<dbReference type="RefSeq" id="WP_347702859.1">
    <property type="nucleotide sequence ID" value="NZ_JBDPZD010000001.1"/>
</dbReference>